<reference evidence="10 11" key="1">
    <citation type="submission" date="2019-02" db="EMBL/GenBank/DDBJ databases">
        <title>Deep-cultivation of Planctomycetes and their phenomic and genomic characterization uncovers novel biology.</title>
        <authorList>
            <person name="Wiegand S."/>
            <person name="Jogler M."/>
            <person name="Boedeker C."/>
            <person name="Pinto D."/>
            <person name="Vollmers J."/>
            <person name="Rivas-Marin E."/>
            <person name="Kohn T."/>
            <person name="Peeters S.H."/>
            <person name="Heuer A."/>
            <person name="Rast P."/>
            <person name="Oberbeckmann S."/>
            <person name="Bunk B."/>
            <person name="Jeske O."/>
            <person name="Meyerdierks A."/>
            <person name="Storesund J.E."/>
            <person name="Kallscheuer N."/>
            <person name="Luecker S."/>
            <person name="Lage O.M."/>
            <person name="Pohl T."/>
            <person name="Merkel B.J."/>
            <person name="Hornburger P."/>
            <person name="Mueller R.-W."/>
            <person name="Bruemmer F."/>
            <person name="Labrenz M."/>
            <person name="Spormann A.M."/>
            <person name="Op den Camp H."/>
            <person name="Overmann J."/>
            <person name="Amann R."/>
            <person name="Jetten M.S.M."/>
            <person name="Mascher T."/>
            <person name="Medema M.H."/>
            <person name="Devos D.P."/>
            <person name="Kaster A.-K."/>
            <person name="Ovreas L."/>
            <person name="Rohde M."/>
            <person name="Galperin M.Y."/>
            <person name="Jogler C."/>
        </authorList>
    </citation>
    <scope>NUCLEOTIDE SEQUENCE [LARGE SCALE GENOMIC DNA]</scope>
    <source>
        <strain evidence="10 11">Spa11</strain>
    </source>
</reference>
<sequence length="229" mass="25182">MAVSDTTIRRYTESDPDVRLMLRVRDDDAAAFAELVNRHQDRLVSVLTYQVGRRELAEELAQETFLRVYKARHRYEPGAKFSTWLFTIAGNLALNSLRGLSRKKEVRLAAQSPDETGAAAPHPTAASSAMPTRQADRTELCDAVQAAIATLSERQRTAVLLAKFENMDYVEIGEVLGMTDKGVKSLLARAREKLRQTLGPYIERGEAVGGLTGADAMTQELGSVEGGSR</sequence>
<comment type="similarity">
    <text evidence="1 6">Belongs to the sigma-70 factor family. ECF subfamily.</text>
</comment>
<dbReference type="Proteomes" id="UP000316426">
    <property type="component" value="Chromosome"/>
</dbReference>
<dbReference type="AlphaFoldDB" id="A0A518KEH1"/>
<keyword evidence="3 6" id="KW-0731">Sigma factor</keyword>
<dbReference type="CDD" id="cd06171">
    <property type="entry name" value="Sigma70_r4"/>
    <property type="match status" value="1"/>
</dbReference>
<dbReference type="Pfam" id="PF08281">
    <property type="entry name" value="Sigma70_r4_2"/>
    <property type="match status" value="1"/>
</dbReference>
<dbReference type="SUPFAM" id="SSF88659">
    <property type="entry name" value="Sigma3 and sigma4 domains of RNA polymerase sigma factors"/>
    <property type="match status" value="1"/>
</dbReference>
<dbReference type="InterPro" id="IPR013249">
    <property type="entry name" value="RNA_pol_sigma70_r4_t2"/>
</dbReference>
<evidence type="ECO:0000259" key="9">
    <source>
        <dbReference type="Pfam" id="PF08281"/>
    </source>
</evidence>
<feature type="domain" description="RNA polymerase sigma-70 region 2" evidence="8">
    <location>
        <begin position="35"/>
        <end position="102"/>
    </location>
</feature>
<evidence type="ECO:0000256" key="3">
    <source>
        <dbReference type="ARBA" id="ARBA00023082"/>
    </source>
</evidence>
<evidence type="ECO:0000256" key="2">
    <source>
        <dbReference type="ARBA" id="ARBA00023015"/>
    </source>
</evidence>
<dbReference type="RefSeq" id="WP_197529580.1">
    <property type="nucleotide sequence ID" value="NZ_CP036349.1"/>
</dbReference>
<gene>
    <name evidence="10" type="primary">sigW_4</name>
    <name evidence="10" type="ORF">Spa11_44150</name>
</gene>
<evidence type="ECO:0000256" key="4">
    <source>
        <dbReference type="ARBA" id="ARBA00023125"/>
    </source>
</evidence>
<accession>A0A518KEH1</accession>
<dbReference type="InterPro" id="IPR014284">
    <property type="entry name" value="RNA_pol_sigma-70_dom"/>
</dbReference>
<evidence type="ECO:0000313" key="10">
    <source>
        <dbReference type="EMBL" id="QDV76190.1"/>
    </source>
</evidence>
<dbReference type="PANTHER" id="PTHR43133">
    <property type="entry name" value="RNA POLYMERASE ECF-TYPE SIGMA FACTO"/>
    <property type="match status" value="1"/>
</dbReference>
<dbReference type="Gene3D" id="1.10.10.10">
    <property type="entry name" value="Winged helix-like DNA-binding domain superfamily/Winged helix DNA-binding domain"/>
    <property type="match status" value="1"/>
</dbReference>
<keyword evidence="5 6" id="KW-0804">Transcription</keyword>
<keyword evidence="2 6" id="KW-0805">Transcription regulation</keyword>
<proteinExistence type="inferred from homology"/>
<dbReference type="NCBIfam" id="TIGR02937">
    <property type="entry name" value="sigma70-ECF"/>
    <property type="match status" value="1"/>
</dbReference>
<keyword evidence="11" id="KW-1185">Reference proteome</keyword>
<feature type="domain" description="RNA polymerase sigma factor 70 region 4 type 2" evidence="9">
    <location>
        <begin position="142"/>
        <end position="194"/>
    </location>
</feature>
<protein>
    <recommendedName>
        <fullName evidence="6">RNA polymerase sigma factor</fullName>
    </recommendedName>
</protein>
<dbReference type="InterPro" id="IPR039425">
    <property type="entry name" value="RNA_pol_sigma-70-like"/>
</dbReference>
<feature type="region of interest" description="Disordered" evidence="7">
    <location>
        <begin position="108"/>
        <end position="136"/>
    </location>
</feature>
<dbReference type="InterPro" id="IPR000838">
    <property type="entry name" value="RNA_pol_sigma70_ECF_CS"/>
</dbReference>
<feature type="compositionally biased region" description="Low complexity" evidence="7">
    <location>
        <begin position="118"/>
        <end position="132"/>
    </location>
</feature>
<dbReference type="PROSITE" id="PS01063">
    <property type="entry name" value="SIGMA70_ECF"/>
    <property type="match status" value="1"/>
</dbReference>
<dbReference type="GO" id="GO:0006352">
    <property type="term" value="P:DNA-templated transcription initiation"/>
    <property type="evidence" value="ECO:0007669"/>
    <property type="project" value="InterPro"/>
</dbReference>
<name>A0A518KEH1_9BACT</name>
<dbReference type="Pfam" id="PF04542">
    <property type="entry name" value="Sigma70_r2"/>
    <property type="match status" value="1"/>
</dbReference>
<organism evidence="10 11">
    <name type="scientific">Botrimarina mediterranea</name>
    <dbReference type="NCBI Taxonomy" id="2528022"/>
    <lineage>
        <taxon>Bacteria</taxon>
        <taxon>Pseudomonadati</taxon>
        <taxon>Planctomycetota</taxon>
        <taxon>Planctomycetia</taxon>
        <taxon>Pirellulales</taxon>
        <taxon>Lacipirellulaceae</taxon>
        <taxon>Botrimarina</taxon>
    </lineage>
</organism>
<dbReference type="InterPro" id="IPR007627">
    <property type="entry name" value="RNA_pol_sigma70_r2"/>
</dbReference>
<dbReference type="InterPro" id="IPR036388">
    <property type="entry name" value="WH-like_DNA-bd_sf"/>
</dbReference>
<evidence type="ECO:0000259" key="8">
    <source>
        <dbReference type="Pfam" id="PF04542"/>
    </source>
</evidence>
<evidence type="ECO:0000256" key="7">
    <source>
        <dbReference type="SAM" id="MobiDB-lite"/>
    </source>
</evidence>
<dbReference type="GO" id="GO:0016987">
    <property type="term" value="F:sigma factor activity"/>
    <property type="evidence" value="ECO:0007669"/>
    <property type="project" value="UniProtKB-KW"/>
</dbReference>
<evidence type="ECO:0000256" key="1">
    <source>
        <dbReference type="ARBA" id="ARBA00010641"/>
    </source>
</evidence>
<dbReference type="InterPro" id="IPR013325">
    <property type="entry name" value="RNA_pol_sigma_r2"/>
</dbReference>
<dbReference type="SUPFAM" id="SSF88946">
    <property type="entry name" value="Sigma2 domain of RNA polymerase sigma factors"/>
    <property type="match status" value="1"/>
</dbReference>
<evidence type="ECO:0000313" key="11">
    <source>
        <dbReference type="Proteomes" id="UP000316426"/>
    </source>
</evidence>
<dbReference type="KEGG" id="bmei:Spa11_44150"/>
<dbReference type="EMBL" id="CP036349">
    <property type="protein sequence ID" value="QDV76190.1"/>
    <property type="molecule type" value="Genomic_DNA"/>
</dbReference>
<dbReference type="PANTHER" id="PTHR43133:SF8">
    <property type="entry name" value="RNA POLYMERASE SIGMA FACTOR HI_1459-RELATED"/>
    <property type="match status" value="1"/>
</dbReference>
<dbReference type="InterPro" id="IPR013324">
    <property type="entry name" value="RNA_pol_sigma_r3/r4-like"/>
</dbReference>
<dbReference type="Gene3D" id="1.10.1740.10">
    <property type="match status" value="1"/>
</dbReference>
<evidence type="ECO:0000256" key="6">
    <source>
        <dbReference type="RuleBase" id="RU000716"/>
    </source>
</evidence>
<dbReference type="GO" id="GO:0003677">
    <property type="term" value="F:DNA binding"/>
    <property type="evidence" value="ECO:0007669"/>
    <property type="project" value="UniProtKB-KW"/>
</dbReference>
<evidence type="ECO:0000256" key="5">
    <source>
        <dbReference type="ARBA" id="ARBA00023163"/>
    </source>
</evidence>
<keyword evidence="4 6" id="KW-0238">DNA-binding</keyword>